<dbReference type="EMBL" id="JADPRT010000010">
    <property type="protein sequence ID" value="MBF9071142.1"/>
    <property type="molecule type" value="Genomic_DNA"/>
</dbReference>
<sequence>MHTFDTFPPPRRSPGVWMPSAEAFAVPMPPSVPTPIPAMRPAFERDASRETPIYDSLYSEFRRLFRSLPGDRSGEENFRLPYFADFTAPQSFPAPQAAPVPPGAGRHRGYLSLPPGSS</sequence>
<organism evidence="2 3">
    <name type="scientific">Streptacidiphilus fuscans</name>
    <dbReference type="NCBI Taxonomy" id="2789292"/>
    <lineage>
        <taxon>Bacteria</taxon>
        <taxon>Bacillati</taxon>
        <taxon>Actinomycetota</taxon>
        <taxon>Actinomycetes</taxon>
        <taxon>Kitasatosporales</taxon>
        <taxon>Streptomycetaceae</taxon>
        <taxon>Streptacidiphilus</taxon>
    </lineage>
</organism>
<evidence type="ECO:0000256" key="1">
    <source>
        <dbReference type="SAM" id="MobiDB-lite"/>
    </source>
</evidence>
<comment type="caution">
    <text evidence="2">The sequence shown here is derived from an EMBL/GenBank/DDBJ whole genome shotgun (WGS) entry which is preliminary data.</text>
</comment>
<keyword evidence="3" id="KW-1185">Reference proteome</keyword>
<dbReference type="AlphaFoldDB" id="A0A931B9K4"/>
<accession>A0A931B9K4</accession>
<proteinExistence type="predicted"/>
<evidence type="ECO:0000313" key="3">
    <source>
        <dbReference type="Proteomes" id="UP000657385"/>
    </source>
</evidence>
<gene>
    <name evidence="2" type="ORF">I2501_24285</name>
</gene>
<name>A0A931B9K4_9ACTN</name>
<evidence type="ECO:0000313" key="2">
    <source>
        <dbReference type="EMBL" id="MBF9071142.1"/>
    </source>
</evidence>
<dbReference type="Proteomes" id="UP000657385">
    <property type="component" value="Unassembled WGS sequence"/>
</dbReference>
<protein>
    <submittedName>
        <fullName evidence="2">Uncharacterized protein</fullName>
    </submittedName>
</protein>
<dbReference type="RefSeq" id="WP_196196357.1">
    <property type="nucleotide sequence ID" value="NZ_JADPRT010000010.1"/>
</dbReference>
<reference evidence="2" key="1">
    <citation type="submission" date="2020-11" db="EMBL/GenBank/DDBJ databases">
        <title>Isolation and identification of active actinomycetes.</title>
        <authorList>
            <person name="Yu B."/>
        </authorList>
    </citation>
    <scope>NUCLEOTIDE SEQUENCE</scope>
    <source>
        <strain evidence="2">NEAU-YB345</strain>
    </source>
</reference>
<feature type="region of interest" description="Disordered" evidence="1">
    <location>
        <begin position="93"/>
        <end position="118"/>
    </location>
</feature>